<feature type="non-terminal residue" evidence="1">
    <location>
        <position position="52"/>
    </location>
</feature>
<dbReference type="AlphaFoldDB" id="A0A0L0F128"/>
<dbReference type="OrthoDB" id="1378at2759"/>
<evidence type="ECO:0000313" key="2">
    <source>
        <dbReference type="Proteomes" id="UP000054560"/>
    </source>
</evidence>
<accession>A0A0L0F128</accession>
<dbReference type="RefSeq" id="XP_014144327.1">
    <property type="nucleotide sequence ID" value="XM_014288852.1"/>
</dbReference>
<dbReference type="EMBL" id="KQ251207">
    <property type="protein sequence ID" value="KNC70425.1"/>
    <property type="molecule type" value="Genomic_DNA"/>
</dbReference>
<name>A0A0L0F128_9EUKA</name>
<sequence>MGDQMEVDTPTNVVQAGKSSVQALLHPLVLIDVADHVNRFRLQSTPKDTFTA</sequence>
<dbReference type="GeneID" id="25917553"/>
<protein>
    <submittedName>
        <fullName evidence="1">Uncharacterized protein</fullName>
    </submittedName>
</protein>
<gene>
    <name evidence="1" type="ORF">SARC_17049</name>
</gene>
<proteinExistence type="predicted"/>
<keyword evidence="2" id="KW-1185">Reference proteome</keyword>
<evidence type="ECO:0000313" key="1">
    <source>
        <dbReference type="EMBL" id="KNC70425.1"/>
    </source>
</evidence>
<reference evidence="1 2" key="1">
    <citation type="submission" date="2011-02" db="EMBL/GenBank/DDBJ databases">
        <title>The Genome Sequence of Sphaeroforma arctica JP610.</title>
        <authorList>
            <consortium name="The Broad Institute Genome Sequencing Platform"/>
            <person name="Russ C."/>
            <person name="Cuomo C."/>
            <person name="Young S.K."/>
            <person name="Zeng Q."/>
            <person name="Gargeya S."/>
            <person name="Alvarado L."/>
            <person name="Berlin A."/>
            <person name="Chapman S.B."/>
            <person name="Chen Z."/>
            <person name="Freedman E."/>
            <person name="Gellesch M."/>
            <person name="Goldberg J."/>
            <person name="Griggs A."/>
            <person name="Gujja S."/>
            <person name="Heilman E."/>
            <person name="Heiman D."/>
            <person name="Howarth C."/>
            <person name="Mehta T."/>
            <person name="Neiman D."/>
            <person name="Pearson M."/>
            <person name="Roberts A."/>
            <person name="Saif S."/>
            <person name="Shea T."/>
            <person name="Shenoy N."/>
            <person name="Sisk P."/>
            <person name="Stolte C."/>
            <person name="Sykes S."/>
            <person name="White J."/>
            <person name="Yandava C."/>
            <person name="Burger G."/>
            <person name="Gray M.W."/>
            <person name="Holland P.W.H."/>
            <person name="King N."/>
            <person name="Lang F.B.F."/>
            <person name="Roger A.J."/>
            <person name="Ruiz-Trillo I."/>
            <person name="Haas B."/>
            <person name="Nusbaum C."/>
            <person name="Birren B."/>
        </authorList>
    </citation>
    <scope>NUCLEOTIDE SEQUENCE [LARGE SCALE GENOMIC DNA]</scope>
    <source>
        <strain evidence="1 2">JP610</strain>
    </source>
</reference>
<organism evidence="1 2">
    <name type="scientific">Sphaeroforma arctica JP610</name>
    <dbReference type="NCBI Taxonomy" id="667725"/>
    <lineage>
        <taxon>Eukaryota</taxon>
        <taxon>Ichthyosporea</taxon>
        <taxon>Ichthyophonida</taxon>
        <taxon>Sphaeroforma</taxon>
    </lineage>
</organism>
<dbReference type="Proteomes" id="UP000054560">
    <property type="component" value="Unassembled WGS sequence"/>
</dbReference>